<proteinExistence type="predicted"/>
<organism evidence="2 3">
    <name type="scientific">Haloquadratum walsbyi J07HQW2</name>
    <dbReference type="NCBI Taxonomy" id="1238425"/>
    <lineage>
        <taxon>Archaea</taxon>
        <taxon>Methanobacteriati</taxon>
        <taxon>Methanobacteriota</taxon>
        <taxon>Stenosarchaea group</taxon>
        <taxon>Halobacteria</taxon>
        <taxon>Halobacteriales</taxon>
        <taxon>Haloferacaceae</taxon>
        <taxon>Haloquadratum</taxon>
    </lineage>
</organism>
<evidence type="ECO:0000313" key="2">
    <source>
        <dbReference type="EMBL" id="ERG94261.1"/>
    </source>
</evidence>
<dbReference type="AlphaFoldDB" id="U1PPM2"/>
<reference evidence="2 3" key="1">
    <citation type="journal article" date="2013" name="PLoS ONE">
        <title>Assembly-driven community genomics of a hypersaline microbial ecosystem.</title>
        <authorList>
            <person name="Podell S."/>
            <person name="Ugalde J.A."/>
            <person name="Narasingarao P."/>
            <person name="Banfield J.F."/>
            <person name="Heidelberg K.B."/>
            <person name="Allen E.E."/>
        </authorList>
    </citation>
    <scope>NUCLEOTIDE SEQUENCE [LARGE SCALE GENOMIC DNA]</scope>
    <source>
        <strain evidence="3">J07HQW2</strain>
    </source>
</reference>
<evidence type="ECO:0000256" key="1">
    <source>
        <dbReference type="SAM" id="MobiDB-lite"/>
    </source>
</evidence>
<accession>U1PPM2</accession>
<dbReference type="STRING" id="1238425.J07HQW2_00695"/>
<gene>
    <name evidence="2" type="ORF">J07HQW2_00695</name>
</gene>
<dbReference type="Proteomes" id="UP000030710">
    <property type="component" value="Unassembled WGS sequence"/>
</dbReference>
<sequence>MSAAIDTHQSTHSKADIDIEYRSPQTRNERRGEDTHEHNCNRSRNTEKKSLGLVPQWIQSAVEEVLDDMTTSSMHLSTIDLELFASQDGAWEVETDTPTEKTDRWIYIRVSADGSAMSDADRTVLETGEETPLTHGTQLDLWKVRMLITQAGGSISVGGSDDRTVMNIRLPSRV</sequence>
<feature type="region of interest" description="Disordered" evidence="1">
    <location>
        <begin position="1"/>
        <end position="47"/>
    </location>
</feature>
<dbReference type="EMBL" id="KE356561">
    <property type="protein sequence ID" value="ERG94261.1"/>
    <property type="molecule type" value="Genomic_DNA"/>
</dbReference>
<dbReference type="HOGENOM" id="CLU_1536642_0_0_2"/>
<protein>
    <recommendedName>
        <fullName evidence="4">Histidine kinase-, DNA gyrase B-, and HSP90-like ATPase</fullName>
    </recommendedName>
</protein>
<evidence type="ECO:0000313" key="3">
    <source>
        <dbReference type="Proteomes" id="UP000030710"/>
    </source>
</evidence>
<feature type="compositionally biased region" description="Basic and acidic residues" evidence="1">
    <location>
        <begin position="13"/>
        <end position="47"/>
    </location>
</feature>
<dbReference type="eggNOG" id="arCOG02360">
    <property type="taxonomic scope" value="Archaea"/>
</dbReference>
<name>U1PPM2_9EURY</name>
<evidence type="ECO:0008006" key="4">
    <source>
        <dbReference type="Google" id="ProtNLM"/>
    </source>
</evidence>